<dbReference type="SUPFAM" id="SSF52833">
    <property type="entry name" value="Thioredoxin-like"/>
    <property type="match status" value="1"/>
</dbReference>
<evidence type="ECO:0000313" key="4">
    <source>
        <dbReference type="Proteomes" id="UP000291116"/>
    </source>
</evidence>
<sequence>MEGDWEKLAEDYNGDSNNPESGGLLVAEVDCTDDSVAGGGKALCNWFGIESFPTLRYGERTHDGRNELQHREFDDYNGKRSYHELSVFSKEILLPMLCSPGNPDGCADDAVRDAVNEYNRLSVSELKASIKHLKEKLERAEAIYRGEVERLTADYNDAEEAKRTAIDRVASSGGDLEIARQTLFMFKKQQQQKTSRQQVKSDEL</sequence>
<dbReference type="AlphaFoldDB" id="A0A448ZN80"/>
<dbReference type="Proteomes" id="UP000291116">
    <property type="component" value="Unassembled WGS sequence"/>
</dbReference>
<dbReference type="Gene3D" id="3.40.30.10">
    <property type="entry name" value="Glutaredoxin"/>
    <property type="match status" value="1"/>
</dbReference>
<evidence type="ECO:0000256" key="1">
    <source>
        <dbReference type="SAM" id="Coils"/>
    </source>
</evidence>
<feature type="coiled-coil region" evidence="1">
    <location>
        <begin position="123"/>
        <end position="168"/>
    </location>
</feature>
<dbReference type="EMBL" id="CAACVS010000553">
    <property type="protein sequence ID" value="VEU43490.1"/>
    <property type="molecule type" value="Genomic_DNA"/>
</dbReference>
<evidence type="ECO:0008006" key="5">
    <source>
        <dbReference type="Google" id="ProtNLM"/>
    </source>
</evidence>
<dbReference type="CDD" id="cd02961">
    <property type="entry name" value="PDI_a_family"/>
    <property type="match status" value="1"/>
</dbReference>
<organism evidence="3 4">
    <name type="scientific">Pseudo-nitzschia multistriata</name>
    <dbReference type="NCBI Taxonomy" id="183589"/>
    <lineage>
        <taxon>Eukaryota</taxon>
        <taxon>Sar</taxon>
        <taxon>Stramenopiles</taxon>
        <taxon>Ochrophyta</taxon>
        <taxon>Bacillariophyta</taxon>
        <taxon>Bacillariophyceae</taxon>
        <taxon>Bacillariophycidae</taxon>
        <taxon>Bacillariales</taxon>
        <taxon>Bacillariaceae</taxon>
        <taxon>Pseudo-nitzschia</taxon>
    </lineage>
</organism>
<feature type="compositionally biased region" description="Basic and acidic residues" evidence="2">
    <location>
        <begin position="1"/>
        <end position="10"/>
    </location>
</feature>
<keyword evidence="4" id="KW-1185">Reference proteome</keyword>
<dbReference type="OrthoDB" id="430690at2759"/>
<accession>A0A448ZN80</accession>
<evidence type="ECO:0000256" key="2">
    <source>
        <dbReference type="SAM" id="MobiDB-lite"/>
    </source>
</evidence>
<name>A0A448ZN80_9STRA</name>
<reference evidence="3 4" key="1">
    <citation type="submission" date="2019-01" db="EMBL/GenBank/DDBJ databases">
        <authorList>
            <person name="Ferrante I. M."/>
        </authorList>
    </citation>
    <scope>NUCLEOTIDE SEQUENCE [LARGE SCALE GENOMIC DNA]</scope>
    <source>
        <strain evidence="3 4">B856</strain>
    </source>
</reference>
<dbReference type="InterPro" id="IPR036249">
    <property type="entry name" value="Thioredoxin-like_sf"/>
</dbReference>
<gene>
    <name evidence="3" type="ORF">PSNMU_V1.4_AUG-EV-PASAV3_0105180</name>
</gene>
<evidence type="ECO:0000313" key="3">
    <source>
        <dbReference type="EMBL" id="VEU43490.1"/>
    </source>
</evidence>
<proteinExistence type="predicted"/>
<feature type="region of interest" description="Disordered" evidence="2">
    <location>
        <begin position="1"/>
        <end position="20"/>
    </location>
</feature>
<protein>
    <recommendedName>
        <fullName evidence="5">Thioredoxin domain-containing protein</fullName>
    </recommendedName>
</protein>
<keyword evidence="1" id="KW-0175">Coiled coil</keyword>